<evidence type="ECO:0000259" key="11">
    <source>
        <dbReference type="PROSITE" id="PS51332"/>
    </source>
</evidence>
<proteinExistence type="inferred from homology"/>
<dbReference type="InterPro" id="IPR036724">
    <property type="entry name" value="Cobalamin-bd_sf"/>
</dbReference>
<name>A0A2P7QY06_9SPHN</name>
<dbReference type="PANTHER" id="PTHR48101:SF4">
    <property type="entry name" value="METHYLMALONYL-COA MUTASE, MITOCHONDRIAL"/>
    <property type="match status" value="1"/>
</dbReference>
<dbReference type="Pfam" id="PF01642">
    <property type="entry name" value="MM_CoA_mutase"/>
    <property type="match status" value="1"/>
</dbReference>
<dbReference type="Gene3D" id="3.40.50.280">
    <property type="entry name" value="Cobalamin-binding domain"/>
    <property type="match status" value="1"/>
</dbReference>
<dbReference type="EC" id="5.4.99.2" evidence="4"/>
<feature type="domain" description="B12-binding" evidence="11">
    <location>
        <begin position="607"/>
        <end position="739"/>
    </location>
</feature>
<evidence type="ECO:0000256" key="6">
    <source>
        <dbReference type="ARBA" id="ARBA00022723"/>
    </source>
</evidence>
<keyword evidence="7" id="KW-0413">Isomerase</keyword>
<protein>
    <recommendedName>
        <fullName evidence="9">Methylmalonyl-CoA mutase</fullName>
        <ecNumber evidence="4">5.4.99.2</ecNumber>
    </recommendedName>
</protein>
<evidence type="ECO:0000313" key="13">
    <source>
        <dbReference type="Proteomes" id="UP000241167"/>
    </source>
</evidence>
<dbReference type="NCBIfam" id="NF006944">
    <property type="entry name" value="PRK09426.1"/>
    <property type="match status" value="1"/>
</dbReference>
<reference evidence="12 13" key="1">
    <citation type="submission" date="2018-03" db="EMBL/GenBank/DDBJ databases">
        <title>The draft genome of Sphingosinicella sp. GL-C-18.</title>
        <authorList>
            <person name="Liu L."/>
            <person name="Li L."/>
            <person name="Liang L."/>
            <person name="Zhang X."/>
            <person name="Wang T."/>
        </authorList>
    </citation>
    <scope>NUCLEOTIDE SEQUENCE [LARGE SCALE GENOMIC DNA]</scope>
    <source>
        <strain evidence="12 13">GL-C-18</strain>
    </source>
</reference>
<comment type="pathway">
    <text evidence="2">Metabolic intermediate metabolism; propanoyl-CoA degradation; succinyl-CoA from propanoyl-CoA: step 3/3.</text>
</comment>
<dbReference type="GO" id="GO:0004494">
    <property type="term" value="F:methylmalonyl-CoA mutase activity"/>
    <property type="evidence" value="ECO:0007669"/>
    <property type="project" value="UniProtKB-EC"/>
</dbReference>
<dbReference type="EMBL" id="PXYI01000001">
    <property type="protein sequence ID" value="PSJ42850.1"/>
    <property type="molecule type" value="Genomic_DNA"/>
</dbReference>
<evidence type="ECO:0000256" key="2">
    <source>
        <dbReference type="ARBA" id="ARBA00005146"/>
    </source>
</evidence>
<evidence type="ECO:0000256" key="9">
    <source>
        <dbReference type="ARBA" id="ARBA00072363"/>
    </source>
</evidence>
<dbReference type="FunFam" id="3.20.20.240:FF:000001">
    <property type="entry name" value="Probable methylmalonyl-coa mutase"/>
    <property type="match status" value="1"/>
</dbReference>
<evidence type="ECO:0000256" key="7">
    <source>
        <dbReference type="ARBA" id="ARBA00023235"/>
    </source>
</evidence>
<dbReference type="SUPFAM" id="SSF52242">
    <property type="entry name" value="Cobalamin (vitamin B12)-binding domain"/>
    <property type="match status" value="1"/>
</dbReference>
<dbReference type="GO" id="GO:0005737">
    <property type="term" value="C:cytoplasm"/>
    <property type="evidence" value="ECO:0007669"/>
    <property type="project" value="TreeGrafter"/>
</dbReference>
<gene>
    <name evidence="12" type="ORF">C7I55_00025</name>
</gene>
<comment type="cofactor">
    <cofactor evidence="1">
        <name>adenosylcob(III)alamin</name>
        <dbReference type="ChEBI" id="CHEBI:18408"/>
    </cofactor>
</comment>
<dbReference type="Gene3D" id="3.20.20.240">
    <property type="entry name" value="Methylmalonyl-CoA mutase"/>
    <property type="match status" value="1"/>
</dbReference>
<sequence length="744" mass="79555">MSEKPIIETNTGEDSGAVAEGAAPNQRAATPAATTPTRADWDAAAAKEVRNKDLTWHTPEGIAVKPLYTAADSADIDPGLPGFAPFTRGPYASMYTGRPWTIRQYAGFSTAEESNAFYRRNLAAGQKGLSVAFDLATHRGYDSDHPRVVGDVGKAGVAIDSVEDMKILFDTIPLDTMSVSMTMNGAVLPVLAFYIVAAEEQGVSQGQLSGTIQNDILKEFAVRNTYIYPPAPSMRIVADIIAYTSQHMPRFNSISISGYHMLEAGATAVQELAFTLADGMEYVRAARAKGLEVDAFAPRLSFFFGIGMNFFMEIAKLRAARTLWHRIMDDFGAKTEKSKMLRTHCQTSGVSLTEQDPYNNVVRTTIEAMAAVLGGTQSLHTNSFDEAIALPTDTSARIARNTQLILAEESGITNVADPLGGSYFIESLTRDLADRAWALIQEVEAMGGMTAAVAEGLPKRRIEEASAARAASVDRGETVIVGVNRYRLDNEAPIETLEIDNARVRAGQITRLDRVRAGRDEAAVQAALQAIRDGAAGDANLLALAVDAARARATLGEISSAMEDVFGRYDTIPTPVSGIYGAAYKGDARWGRAEEGVDAVERRLGRRPRILIAKMGQDGHDRGANLVASAFGDLGFDIVSGPLFQTPEESARLAVDRDVDVVGASSLAAGHKTLVPELIAQLRALGRADIKVVVGGVIPARDYDMLREAGVQAIFGPGTNLVDAAGEVLKLLGHNLPPLDETAA</sequence>
<evidence type="ECO:0000256" key="4">
    <source>
        <dbReference type="ARBA" id="ARBA00012398"/>
    </source>
</evidence>
<dbReference type="NCBIfam" id="TIGR00641">
    <property type="entry name" value="acid_CoA_mut_N"/>
    <property type="match status" value="1"/>
</dbReference>
<dbReference type="CDD" id="cd03679">
    <property type="entry name" value="MM_CoA_mutase_alpha_like"/>
    <property type="match status" value="1"/>
</dbReference>
<evidence type="ECO:0000256" key="1">
    <source>
        <dbReference type="ARBA" id="ARBA00001922"/>
    </source>
</evidence>
<keyword evidence="13" id="KW-1185">Reference proteome</keyword>
<accession>A0A2P7QY06</accession>
<comment type="similarity">
    <text evidence="3">Belongs to the methylmalonyl-CoA mutase family.</text>
</comment>
<evidence type="ECO:0000313" key="12">
    <source>
        <dbReference type="EMBL" id="PSJ42850.1"/>
    </source>
</evidence>
<dbReference type="OrthoDB" id="9762378at2"/>
<dbReference type="InterPro" id="IPR006158">
    <property type="entry name" value="Cobalamin-bd"/>
</dbReference>
<dbReference type="NCBIfam" id="TIGR00640">
    <property type="entry name" value="acid_CoA_mut_C"/>
    <property type="match status" value="1"/>
</dbReference>
<dbReference type="PROSITE" id="PS51332">
    <property type="entry name" value="B12_BINDING"/>
    <property type="match status" value="1"/>
</dbReference>
<evidence type="ECO:0000256" key="5">
    <source>
        <dbReference type="ARBA" id="ARBA00022628"/>
    </source>
</evidence>
<feature type="region of interest" description="Disordered" evidence="10">
    <location>
        <begin position="1"/>
        <end position="40"/>
    </location>
</feature>
<dbReference type="InterPro" id="IPR058549">
    <property type="entry name" value="MeMalonylCoA_mutase_a/b_site"/>
</dbReference>
<feature type="compositionally biased region" description="Low complexity" evidence="10">
    <location>
        <begin position="22"/>
        <end position="38"/>
    </location>
</feature>
<dbReference type="InterPro" id="IPR006098">
    <property type="entry name" value="MMCoA_mutase_a_cat"/>
</dbReference>
<dbReference type="PROSITE" id="PS00544">
    <property type="entry name" value="METMALONYL_COA_MUTASE"/>
    <property type="match status" value="1"/>
</dbReference>
<dbReference type="SUPFAM" id="SSF51703">
    <property type="entry name" value="Cobalamin (vitamin B12)-dependent enzymes"/>
    <property type="match status" value="1"/>
</dbReference>
<dbReference type="InterPro" id="IPR016176">
    <property type="entry name" value="Cbl-dep_enz_cat"/>
</dbReference>
<dbReference type="InterPro" id="IPR006099">
    <property type="entry name" value="MeMalonylCoA_mutase_a/b_cat"/>
</dbReference>
<dbReference type="AlphaFoldDB" id="A0A2P7QY06"/>
<dbReference type="GO" id="GO:0019678">
    <property type="term" value="P:propionate metabolic process, methylmalonyl pathway"/>
    <property type="evidence" value="ECO:0007669"/>
    <property type="project" value="TreeGrafter"/>
</dbReference>
<dbReference type="RefSeq" id="WP_106510866.1">
    <property type="nucleotide sequence ID" value="NZ_PXYI01000001.1"/>
</dbReference>
<organism evidence="12 13">
    <name type="scientific">Allosphingosinicella deserti</name>
    <dbReference type="NCBI Taxonomy" id="2116704"/>
    <lineage>
        <taxon>Bacteria</taxon>
        <taxon>Pseudomonadati</taxon>
        <taxon>Pseudomonadota</taxon>
        <taxon>Alphaproteobacteria</taxon>
        <taxon>Sphingomonadales</taxon>
        <taxon>Sphingomonadaceae</taxon>
        <taxon>Allosphingosinicella</taxon>
    </lineage>
</organism>
<keyword evidence="6" id="KW-0479">Metal-binding</keyword>
<evidence type="ECO:0000256" key="3">
    <source>
        <dbReference type="ARBA" id="ARBA00008465"/>
    </source>
</evidence>
<dbReference type="GO" id="GO:0046872">
    <property type="term" value="F:metal ion binding"/>
    <property type="evidence" value="ECO:0007669"/>
    <property type="project" value="UniProtKB-KW"/>
</dbReference>
<keyword evidence="5" id="KW-0846">Cobalamin</keyword>
<evidence type="ECO:0000256" key="10">
    <source>
        <dbReference type="SAM" id="MobiDB-lite"/>
    </source>
</evidence>
<dbReference type="InterPro" id="IPR006159">
    <property type="entry name" value="Acid_CoA_mut_C"/>
</dbReference>
<comment type="caution">
    <text evidence="12">The sequence shown here is derived from an EMBL/GenBank/DDBJ whole genome shotgun (WGS) entry which is preliminary data.</text>
</comment>
<dbReference type="CDD" id="cd02071">
    <property type="entry name" value="MM_CoA_mut_B12_BD"/>
    <property type="match status" value="1"/>
</dbReference>
<evidence type="ECO:0000256" key="8">
    <source>
        <dbReference type="ARBA" id="ARBA00023285"/>
    </source>
</evidence>
<dbReference type="GO" id="GO:0031419">
    <property type="term" value="F:cobalamin binding"/>
    <property type="evidence" value="ECO:0007669"/>
    <property type="project" value="UniProtKB-KW"/>
</dbReference>
<dbReference type="Pfam" id="PF02310">
    <property type="entry name" value="B12-binding"/>
    <property type="match status" value="1"/>
</dbReference>
<dbReference type="PANTHER" id="PTHR48101">
    <property type="entry name" value="METHYLMALONYL-COA MUTASE, MITOCHONDRIAL-RELATED"/>
    <property type="match status" value="1"/>
</dbReference>
<dbReference type="Proteomes" id="UP000241167">
    <property type="component" value="Unassembled WGS sequence"/>
</dbReference>
<keyword evidence="8" id="KW-0170">Cobalt</keyword>